<accession>A0A3M7PGG9</accession>
<dbReference type="EMBL" id="REGN01010903">
    <property type="protein sequence ID" value="RMZ98215.1"/>
    <property type="molecule type" value="Genomic_DNA"/>
</dbReference>
<name>A0A3M7PGG9_BRAPC</name>
<evidence type="ECO:0000313" key="2">
    <source>
        <dbReference type="EMBL" id="RMZ98215.1"/>
    </source>
</evidence>
<gene>
    <name evidence="2" type="ORF">BpHYR1_022740</name>
</gene>
<keyword evidence="1" id="KW-0472">Membrane</keyword>
<proteinExistence type="predicted"/>
<organism evidence="2 3">
    <name type="scientific">Brachionus plicatilis</name>
    <name type="common">Marine rotifer</name>
    <name type="synonym">Brachionus muelleri</name>
    <dbReference type="NCBI Taxonomy" id="10195"/>
    <lineage>
        <taxon>Eukaryota</taxon>
        <taxon>Metazoa</taxon>
        <taxon>Spiralia</taxon>
        <taxon>Gnathifera</taxon>
        <taxon>Rotifera</taxon>
        <taxon>Eurotatoria</taxon>
        <taxon>Monogononta</taxon>
        <taxon>Pseudotrocha</taxon>
        <taxon>Ploima</taxon>
        <taxon>Brachionidae</taxon>
        <taxon>Brachionus</taxon>
    </lineage>
</organism>
<comment type="caution">
    <text evidence="2">The sequence shown here is derived from an EMBL/GenBank/DDBJ whole genome shotgun (WGS) entry which is preliminary data.</text>
</comment>
<evidence type="ECO:0000313" key="3">
    <source>
        <dbReference type="Proteomes" id="UP000276133"/>
    </source>
</evidence>
<evidence type="ECO:0000256" key="1">
    <source>
        <dbReference type="SAM" id="Phobius"/>
    </source>
</evidence>
<keyword evidence="1" id="KW-0812">Transmembrane</keyword>
<reference evidence="2 3" key="1">
    <citation type="journal article" date="2018" name="Sci. Rep.">
        <title>Genomic signatures of local adaptation to the degree of environmental predictability in rotifers.</title>
        <authorList>
            <person name="Franch-Gras L."/>
            <person name="Hahn C."/>
            <person name="Garcia-Roger E.M."/>
            <person name="Carmona M.J."/>
            <person name="Serra M."/>
            <person name="Gomez A."/>
        </authorList>
    </citation>
    <scope>NUCLEOTIDE SEQUENCE [LARGE SCALE GENOMIC DNA]</scope>
    <source>
        <strain evidence="2">HYR1</strain>
    </source>
</reference>
<sequence>MDLVKLKYSKNLRPRIRPLHQNHENAKFKIQALKNTKRESINEQIWNDYKTSELQKEEKSFTKYIKENEEKHADHSKKSNYQLFCNTSKEDIISKDYFLENKLVNYSINLIYFTKILNLTEKNIIIMRFLIFFIFNNIFVNQS</sequence>
<dbReference type="Proteomes" id="UP000276133">
    <property type="component" value="Unassembled WGS sequence"/>
</dbReference>
<protein>
    <submittedName>
        <fullName evidence="2">Uncharacterized protein</fullName>
    </submittedName>
</protein>
<keyword evidence="1" id="KW-1133">Transmembrane helix</keyword>
<feature type="transmembrane region" description="Helical" evidence="1">
    <location>
        <begin position="123"/>
        <end position="140"/>
    </location>
</feature>
<keyword evidence="3" id="KW-1185">Reference proteome</keyword>
<dbReference type="AlphaFoldDB" id="A0A3M7PGG9"/>